<name>A0A662YUJ1_ACIRT</name>
<evidence type="ECO:0000259" key="8">
    <source>
        <dbReference type="PROSITE" id="PS50199"/>
    </source>
</evidence>
<reference evidence="9 10" key="1">
    <citation type="submission" date="2019-01" db="EMBL/GenBank/DDBJ databases">
        <title>Draft Genome and Complete Hox-Cluster Characterization of the Sterlet Sturgeon (Acipenser ruthenus).</title>
        <authorList>
            <person name="Wei Q."/>
        </authorList>
    </citation>
    <scope>NUCLEOTIDE SEQUENCE [LARGE SCALE GENOMIC DNA]</scope>
    <source>
        <strain evidence="9">WHYD16114868_AA</strain>
        <tissue evidence="9">Blood</tissue>
    </source>
</reference>
<keyword evidence="9" id="KW-0547">Nucleotide-binding</keyword>
<feature type="domain" description="RanBP2-type" evidence="8">
    <location>
        <begin position="263"/>
        <end position="292"/>
    </location>
</feature>
<dbReference type="InterPro" id="IPR027417">
    <property type="entry name" value="P-loop_NTPase"/>
</dbReference>
<dbReference type="InterPro" id="IPR049730">
    <property type="entry name" value="SNF2/RAD54-like_C"/>
</dbReference>
<dbReference type="GO" id="GO:0004672">
    <property type="term" value="F:protein kinase activity"/>
    <property type="evidence" value="ECO:0007669"/>
    <property type="project" value="InterPro"/>
</dbReference>
<feature type="region of interest" description="Disordered" evidence="6">
    <location>
        <begin position="185"/>
        <end position="206"/>
    </location>
</feature>
<keyword evidence="1" id="KW-0479">Metal-binding</keyword>
<sequence>MPATLTDRASASAKLSVILQEASASFEEWEKLMRALDSGIAGTDNSFVEVMGLIMRMYKQTAIAKAGALKDYITMMLENEKLKFLVFAHHLTMLQACTEAVIEAKGLTFTAATRVVFAELYWNPGHMKQAEDRAHRIGQCSSVHIHYLIAKGTFNTVMWGMLNRKFEKEKQHDICTFFSSRAGKENKRKRPTEESPAGIPNDEDKAEMTILHQSVEEGTMTKGGSQEIADEEILEIATEPQSKRRSQRVSEGASLLWKKLPAVEREWNCISCTYTNSSLLPYCEVCETCRDSSNSSKEESLQSNKATSEKEQVPEGLSQTDCLVISDTDSESDSNTRTDPEQTNEMEIEKQKPEKSQCNKSPSENIEDAQPCPRRQRLTLRRRADSQEKGYLQALDAEGNLLCICCQLPSLQVNSAWDTRFCSQRCQEEFLVHSNQSYKRVKVFETEQVYCGLTSQGQLIAVKQVALDSSDQATAEKEYQRLQEEVDLLKTLDHSNIVGFLGTCLEVNIMSIFMEFVPGGSVASIINRFGPLPEKVFAIYTKQILEGIEYLHNSRVIHRDLKREQCYAYAHWYYKTHRFWLCQAFGLFEHDRHQQRNAQVYAWHSILDGARSHQ</sequence>
<feature type="compositionally biased region" description="Basic and acidic residues" evidence="6">
    <location>
        <begin position="347"/>
        <end position="357"/>
    </location>
</feature>
<dbReference type="GO" id="GO:0008270">
    <property type="term" value="F:zinc ion binding"/>
    <property type="evidence" value="ECO:0007669"/>
    <property type="project" value="UniProtKB-KW"/>
</dbReference>
<keyword evidence="10" id="KW-1185">Reference proteome</keyword>
<dbReference type="Gene3D" id="3.30.200.20">
    <property type="entry name" value="Phosphorylase Kinase, domain 1"/>
    <property type="match status" value="1"/>
</dbReference>
<dbReference type="GO" id="GO:0004520">
    <property type="term" value="F:DNA endonuclease activity"/>
    <property type="evidence" value="ECO:0007669"/>
    <property type="project" value="TreeGrafter"/>
</dbReference>
<keyword evidence="9" id="KW-0540">Nuclease</keyword>
<proteinExistence type="predicted"/>
<dbReference type="InterPro" id="IPR011009">
    <property type="entry name" value="Kinase-like_dom_sf"/>
</dbReference>
<dbReference type="Gene3D" id="3.40.50.300">
    <property type="entry name" value="P-loop containing nucleotide triphosphate hydrolases"/>
    <property type="match status" value="1"/>
</dbReference>
<organism evidence="9 10">
    <name type="scientific">Acipenser ruthenus</name>
    <name type="common">Sterlet sturgeon</name>
    <dbReference type="NCBI Taxonomy" id="7906"/>
    <lineage>
        <taxon>Eukaryota</taxon>
        <taxon>Metazoa</taxon>
        <taxon>Chordata</taxon>
        <taxon>Craniata</taxon>
        <taxon>Vertebrata</taxon>
        <taxon>Euteleostomi</taxon>
        <taxon>Actinopterygii</taxon>
        <taxon>Chondrostei</taxon>
        <taxon>Acipenseriformes</taxon>
        <taxon>Acipenseridae</taxon>
        <taxon>Acipenser</taxon>
    </lineage>
</organism>
<dbReference type="GO" id="GO:0006281">
    <property type="term" value="P:DNA repair"/>
    <property type="evidence" value="ECO:0007669"/>
    <property type="project" value="TreeGrafter"/>
</dbReference>
<dbReference type="SUPFAM" id="SSF56112">
    <property type="entry name" value="Protein kinase-like (PK-like)"/>
    <property type="match status" value="1"/>
</dbReference>
<dbReference type="GO" id="GO:0005524">
    <property type="term" value="F:ATP binding"/>
    <property type="evidence" value="ECO:0007669"/>
    <property type="project" value="UniProtKB-KW"/>
</dbReference>
<dbReference type="GO" id="GO:0016787">
    <property type="term" value="F:hydrolase activity"/>
    <property type="evidence" value="ECO:0007669"/>
    <property type="project" value="UniProtKB-KW"/>
</dbReference>
<dbReference type="PANTHER" id="PTHR45766:SF6">
    <property type="entry name" value="SWI_SNF-RELATED MATRIX-ASSOCIATED ACTIN-DEPENDENT REGULATOR OF CHROMATIN SUBFAMILY A-LIKE PROTEIN 1"/>
    <property type="match status" value="1"/>
</dbReference>
<evidence type="ECO:0000259" key="7">
    <source>
        <dbReference type="PROSITE" id="PS50011"/>
    </source>
</evidence>
<dbReference type="PANTHER" id="PTHR45766">
    <property type="entry name" value="DNA ANNEALING HELICASE AND ENDONUCLEASE ZRANB3 FAMILY MEMBER"/>
    <property type="match status" value="1"/>
</dbReference>
<keyword evidence="2 5" id="KW-0863">Zinc-finger</keyword>
<dbReference type="PROSITE" id="PS01358">
    <property type="entry name" value="ZF_RANBP2_1"/>
    <property type="match status" value="1"/>
</dbReference>
<keyword evidence="9" id="KW-0067">ATP-binding</keyword>
<accession>A0A662YUJ1</accession>
<dbReference type="InterPro" id="IPR001876">
    <property type="entry name" value="Znf_RanBP2"/>
</dbReference>
<dbReference type="SUPFAM" id="SSF90209">
    <property type="entry name" value="Ran binding protein zinc finger-like"/>
    <property type="match status" value="1"/>
</dbReference>
<keyword evidence="9" id="KW-0255">Endonuclease</keyword>
<evidence type="ECO:0000256" key="3">
    <source>
        <dbReference type="ARBA" id="ARBA00022801"/>
    </source>
</evidence>
<dbReference type="InterPro" id="IPR036443">
    <property type="entry name" value="Znf_RanBP2_sf"/>
</dbReference>
<dbReference type="PROSITE" id="PS50011">
    <property type="entry name" value="PROTEIN_KINASE_DOM"/>
    <property type="match status" value="1"/>
</dbReference>
<dbReference type="GO" id="GO:0031297">
    <property type="term" value="P:replication fork processing"/>
    <property type="evidence" value="ECO:0007669"/>
    <property type="project" value="TreeGrafter"/>
</dbReference>
<dbReference type="GO" id="GO:0004386">
    <property type="term" value="F:helicase activity"/>
    <property type="evidence" value="ECO:0007669"/>
    <property type="project" value="UniProtKB-KW"/>
</dbReference>
<feature type="region of interest" description="Disordered" evidence="6">
    <location>
        <begin position="293"/>
        <end position="375"/>
    </location>
</feature>
<dbReference type="Gene3D" id="2.30.30.380">
    <property type="entry name" value="Zn-finger domain of Sec23/24"/>
    <property type="match status" value="1"/>
</dbReference>
<feature type="domain" description="Protein kinase" evidence="7">
    <location>
        <begin position="435"/>
        <end position="614"/>
    </location>
</feature>
<dbReference type="Pfam" id="PF00069">
    <property type="entry name" value="Pkinase"/>
    <property type="match status" value="1"/>
</dbReference>
<dbReference type="AlphaFoldDB" id="A0A662YUJ1"/>
<protein>
    <submittedName>
        <fullName evidence="9">DNA annealing helicase and endonuclease ZRANB3</fullName>
    </submittedName>
</protein>
<keyword evidence="3" id="KW-0378">Hydrolase</keyword>
<comment type="caution">
    <text evidence="9">The sequence shown here is derived from an EMBL/GenBank/DDBJ whole genome shotgun (WGS) entry which is preliminary data.</text>
</comment>
<evidence type="ECO:0000313" key="10">
    <source>
        <dbReference type="Proteomes" id="UP000289886"/>
    </source>
</evidence>
<dbReference type="Gene3D" id="1.10.510.10">
    <property type="entry name" value="Transferase(Phosphotransferase) domain 1"/>
    <property type="match status" value="1"/>
</dbReference>
<keyword evidence="9" id="KW-0347">Helicase</keyword>
<dbReference type="SUPFAM" id="SSF52540">
    <property type="entry name" value="P-loop containing nucleoside triphosphate hydrolases"/>
    <property type="match status" value="1"/>
</dbReference>
<evidence type="ECO:0000256" key="6">
    <source>
        <dbReference type="SAM" id="MobiDB-lite"/>
    </source>
</evidence>
<dbReference type="EMBL" id="SCEB01000228">
    <property type="protein sequence ID" value="RXN00180.1"/>
    <property type="molecule type" value="Genomic_DNA"/>
</dbReference>
<dbReference type="GO" id="GO:0043596">
    <property type="term" value="C:nuclear replication fork"/>
    <property type="evidence" value="ECO:0007669"/>
    <property type="project" value="TreeGrafter"/>
</dbReference>
<evidence type="ECO:0000313" key="9">
    <source>
        <dbReference type="EMBL" id="RXN00180.1"/>
    </source>
</evidence>
<evidence type="ECO:0000256" key="2">
    <source>
        <dbReference type="ARBA" id="ARBA00022771"/>
    </source>
</evidence>
<evidence type="ECO:0000256" key="4">
    <source>
        <dbReference type="ARBA" id="ARBA00022833"/>
    </source>
</evidence>
<dbReference type="PROSITE" id="PS50199">
    <property type="entry name" value="ZF_RANBP2_2"/>
    <property type="match status" value="1"/>
</dbReference>
<dbReference type="Proteomes" id="UP000289886">
    <property type="component" value="Unassembled WGS sequence"/>
</dbReference>
<dbReference type="InterPro" id="IPR000719">
    <property type="entry name" value="Prot_kinase_dom"/>
</dbReference>
<gene>
    <name evidence="9" type="ORF">EOD39_10115</name>
</gene>
<keyword evidence="4" id="KW-0862">Zinc</keyword>
<evidence type="ECO:0000256" key="1">
    <source>
        <dbReference type="ARBA" id="ARBA00022723"/>
    </source>
</evidence>
<evidence type="ECO:0000256" key="5">
    <source>
        <dbReference type="PROSITE-ProRule" id="PRU00322"/>
    </source>
</evidence>
<dbReference type="CDD" id="cd18793">
    <property type="entry name" value="SF2_C_SNF"/>
    <property type="match status" value="1"/>
</dbReference>